<dbReference type="STRING" id="396014.BF93_13555"/>
<evidence type="ECO:0000313" key="4">
    <source>
        <dbReference type="Proteomes" id="UP000023067"/>
    </source>
</evidence>
<dbReference type="AlphaFoldDB" id="Z9JUY7"/>
<dbReference type="EMBL" id="JDYK01000004">
    <property type="protein sequence ID" value="EWS81858.1"/>
    <property type="molecule type" value="Genomic_DNA"/>
</dbReference>
<dbReference type="RefSeq" id="WP_038371196.1">
    <property type="nucleotide sequence ID" value="NZ_KK069990.1"/>
</dbReference>
<dbReference type="PANTHER" id="PTHR37308">
    <property type="entry name" value="INTEGRAL MEMBRANE PROTEIN"/>
    <property type="match status" value="1"/>
</dbReference>
<dbReference type="OrthoDB" id="9793746at2"/>
<feature type="transmembrane region" description="Helical" evidence="2">
    <location>
        <begin position="298"/>
        <end position="318"/>
    </location>
</feature>
<dbReference type="InterPro" id="IPR007163">
    <property type="entry name" value="VCA0040-like"/>
</dbReference>
<dbReference type="PATRIC" id="fig|396014.3.peg.1063"/>
<dbReference type="Pfam" id="PF04018">
    <property type="entry name" value="VCA0040-like"/>
    <property type="match status" value="1"/>
</dbReference>
<reference evidence="3 4" key="1">
    <citation type="submission" date="2014-02" db="EMBL/GenBank/DDBJ databases">
        <title>Genome sequence of Brachybacterium phenoliresistens strain W13A50.</title>
        <authorList>
            <person name="Wang X."/>
        </authorList>
    </citation>
    <scope>NUCLEOTIDE SEQUENCE [LARGE SCALE GENOMIC DNA]</scope>
    <source>
        <strain evidence="3 4">W13A50</strain>
    </source>
</reference>
<feature type="transmembrane region" description="Helical" evidence="2">
    <location>
        <begin position="158"/>
        <end position="181"/>
    </location>
</feature>
<feature type="transmembrane region" description="Helical" evidence="2">
    <location>
        <begin position="188"/>
        <end position="216"/>
    </location>
</feature>
<feature type="transmembrane region" description="Helical" evidence="2">
    <location>
        <begin position="126"/>
        <end position="146"/>
    </location>
</feature>
<dbReference type="Proteomes" id="UP000023067">
    <property type="component" value="Unassembled WGS sequence"/>
</dbReference>
<organism evidence="3 4">
    <name type="scientific">Brachybacterium phenoliresistens</name>
    <dbReference type="NCBI Taxonomy" id="396014"/>
    <lineage>
        <taxon>Bacteria</taxon>
        <taxon>Bacillati</taxon>
        <taxon>Actinomycetota</taxon>
        <taxon>Actinomycetes</taxon>
        <taxon>Micrococcales</taxon>
        <taxon>Dermabacteraceae</taxon>
        <taxon>Brachybacterium</taxon>
    </lineage>
</organism>
<evidence type="ECO:0000256" key="1">
    <source>
        <dbReference type="SAM" id="MobiDB-lite"/>
    </source>
</evidence>
<keyword evidence="2" id="KW-0812">Transmembrane</keyword>
<feature type="transmembrane region" description="Helical" evidence="2">
    <location>
        <begin position="94"/>
        <end position="114"/>
    </location>
</feature>
<accession>Z9JUY7</accession>
<feature type="region of interest" description="Disordered" evidence="1">
    <location>
        <begin position="1"/>
        <end position="23"/>
    </location>
</feature>
<comment type="caution">
    <text evidence="3">The sequence shown here is derived from an EMBL/GenBank/DDBJ whole genome shotgun (WGS) entry which is preliminary data.</text>
</comment>
<name>Z9JUY7_9MICO</name>
<keyword evidence="2" id="KW-1133">Transmembrane helix</keyword>
<protein>
    <submittedName>
        <fullName evidence="3">Membrane protein</fullName>
    </submittedName>
</protein>
<dbReference type="HOGENOM" id="CLU_055621_0_0_11"/>
<proteinExistence type="predicted"/>
<gene>
    <name evidence="3" type="ORF">BF93_13555</name>
</gene>
<keyword evidence="4" id="KW-1185">Reference proteome</keyword>
<feature type="transmembrane region" description="Helical" evidence="2">
    <location>
        <begin position="228"/>
        <end position="249"/>
    </location>
</feature>
<dbReference type="PANTHER" id="PTHR37308:SF1">
    <property type="entry name" value="POLYPRENYL-PHOSPHATE TRANSPORTER"/>
    <property type="match status" value="1"/>
</dbReference>
<sequence length="333" mass="33484">MRDSAPTPSAPSSTSPVAPRARPAQAPLNAVRGALIGMAELVPGVSGGTVALVTGVYERAIEAAHHLIAAAVALVKGPDRRAGFLQNLRRVDGWLVLPMLAGMAAAVLLAAGVVEHLVADNPISSRGLFFGLVAASLVVPIRLLPAGRGGAAGAVRDIAVVAVPAAVAFALVGLAGGGTLADPPIWMVFLAAAVAVCALVVPGVSGSFFLLAIGLYSPTLQAVDERDLGYVAVFGAGAVLGLLTIVQIISRLLHTHRRATLLAMTGLMLGSLRALWPWQGGTGSAEGHGALLAPSAPLAAPILLALAGAAVVIALIVVETRIARPADPRGAEQ</sequence>
<evidence type="ECO:0000313" key="3">
    <source>
        <dbReference type="EMBL" id="EWS81858.1"/>
    </source>
</evidence>
<keyword evidence="2" id="KW-0472">Membrane</keyword>
<dbReference type="eggNOG" id="COG2035">
    <property type="taxonomic scope" value="Bacteria"/>
</dbReference>
<evidence type="ECO:0000256" key="2">
    <source>
        <dbReference type="SAM" id="Phobius"/>
    </source>
</evidence>